<reference evidence="4 5" key="1">
    <citation type="submission" date="2018-07" db="EMBL/GenBank/DDBJ databases">
        <title>Genome sequencing of oomycete isolates from Chile give support for New Zealand origin for Phytophthora kernoviae and make available the first Nothophytophthora sp. genome.</title>
        <authorList>
            <person name="Studholme D.J."/>
            <person name="Sanfuentes E."/>
            <person name="Panda P."/>
            <person name="Hill R."/>
            <person name="Sambles C."/>
            <person name="Grant M."/>
            <person name="Williams N.M."/>
            <person name="Mcdougal R.L."/>
        </authorList>
    </citation>
    <scope>NUCLEOTIDE SEQUENCE [LARGE SCALE GENOMIC DNA]</scope>
    <source>
        <strain evidence="2">Chile6</strain>
        <strain evidence="3">Chile7</strain>
    </source>
</reference>
<evidence type="ECO:0000313" key="5">
    <source>
        <dbReference type="Proteomes" id="UP000284657"/>
    </source>
</evidence>
<evidence type="ECO:0000256" key="1">
    <source>
        <dbReference type="SAM" id="SignalP"/>
    </source>
</evidence>
<dbReference type="SUPFAM" id="SSF54403">
    <property type="entry name" value="Cystatin/monellin"/>
    <property type="match status" value="2"/>
</dbReference>
<dbReference type="Proteomes" id="UP000284657">
    <property type="component" value="Unassembled WGS sequence"/>
</dbReference>
<accession>A0A3F2RMH4</accession>
<evidence type="ECO:0008006" key="6">
    <source>
        <dbReference type="Google" id="ProtNLM"/>
    </source>
</evidence>
<evidence type="ECO:0000313" key="4">
    <source>
        <dbReference type="Proteomes" id="UP000277300"/>
    </source>
</evidence>
<dbReference type="EMBL" id="MBDO02000187">
    <property type="protein sequence ID" value="RLN60499.1"/>
    <property type="molecule type" value="Genomic_DNA"/>
</dbReference>
<proteinExistence type="predicted"/>
<organism evidence="2 4">
    <name type="scientific">Phytophthora kernoviae</name>
    <dbReference type="NCBI Taxonomy" id="325452"/>
    <lineage>
        <taxon>Eukaryota</taxon>
        <taxon>Sar</taxon>
        <taxon>Stramenopiles</taxon>
        <taxon>Oomycota</taxon>
        <taxon>Peronosporomycetes</taxon>
        <taxon>Peronosporales</taxon>
        <taxon>Peronosporaceae</taxon>
        <taxon>Phytophthora</taxon>
    </lineage>
</organism>
<dbReference type="Gene3D" id="3.10.450.10">
    <property type="match status" value="2"/>
</dbReference>
<comment type="caution">
    <text evidence="2">The sequence shown here is derived from an EMBL/GenBank/DDBJ whole genome shotgun (WGS) entry which is preliminary data.</text>
</comment>
<dbReference type="OrthoDB" id="110606at2759"/>
<keyword evidence="1" id="KW-0732">Signal</keyword>
<protein>
    <recommendedName>
        <fullName evidence="6">Cystatin domain-containing protein</fullName>
    </recommendedName>
</protein>
<gene>
    <name evidence="3" type="ORF">BBJ29_004258</name>
    <name evidence="2" type="ORF">BBP00_00005962</name>
</gene>
<dbReference type="InterPro" id="IPR046350">
    <property type="entry name" value="Cystatin_sf"/>
</dbReference>
<evidence type="ECO:0000313" key="3">
    <source>
        <dbReference type="EMBL" id="RLN66506.1"/>
    </source>
</evidence>
<evidence type="ECO:0000313" key="2">
    <source>
        <dbReference type="EMBL" id="RLN60499.1"/>
    </source>
</evidence>
<feature type="signal peptide" evidence="1">
    <location>
        <begin position="1"/>
        <end position="23"/>
    </location>
</feature>
<sequence length="226" mass="24367">MVFLRTAASLIATGMALLTAVPAQDTTMVGTWKEATVTDADVNLLTQAAGNASYYAPEVTTAICLIAIEGLWTQTVAGTNYKFQVAGCAVNDASGLGPCVDRECSTSGYDVVIFSQPWTNTVQAAVYHLVGNWMTAAKNVHTEDLLAQALQKQNTKLKSPLCFTEVMYIEQQIVNGVHFRYHILGCETTMPGRCSSDCATPSKYNVEVFAQPWADVVQVISGVQVQ</sequence>
<dbReference type="EMBL" id="MBAD02000515">
    <property type="protein sequence ID" value="RLN66506.1"/>
    <property type="molecule type" value="Genomic_DNA"/>
</dbReference>
<dbReference type="AlphaFoldDB" id="A0A3F2RMH4"/>
<dbReference type="Proteomes" id="UP000277300">
    <property type="component" value="Unassembled WGS sequence"/>
</dbReference>
<feature type="chain" id="PRO_5036338507" description="Cystatin domain-containing protein" evidence="1">
    <location>
        <begin position="24"/>
        <end position="226"/>
    </location>
</feature>
<name>A0A3F2RMH4_9STRA</name>